<accession>A0AA97NRB9</accession>
<feature type="compositionally biased region" description="Polar residues" evidence="1">
    <location>
        <begin position="221"/>
        <end position="231"/>
    </location>
</feature>
<feature type="compositionally biased region" description="Basic and acidic residues" evidence="1">
    <location>
        <begin position="195"/>
        <end position="206"/>
    </location>
</feature>
<keyword evidence="2" id="KW-0732">Signal</keyword>
<feature type="region of interest" description="Disordered" evidence="1">
    <location>
        <begin position="67"/>
        <end position="95"/>
    </location>
</feature>
<feature type="compositionally biased region" description="Basic and acidic residues" evidence="1">
    <location>
        <begin position="71"/>
        <end position="81"/>
    </location>
</feature>
<evidence type="ECO:0000256" key="2">
    <source>
        <dbReference type="SAM" id="SignalP"/>
    </source>
</evidence>
<gene>
    <name evidence="3" type="ORF">OOU_Y34scaffold00736g24</name>
</gene>
<feature type="chain" id="PRO_5041635050" evidence="2">
    <location>
        <begin position="19"/>
        <end position="239"/>
    </location>
</feature>
<dbReference type="EMBL" id="JH793598">
    <property type="protein sequence ID" value="ELQ34970.1"/>
    <property type="molecule type" value="Genomic_DNA"/>
</dbReference>
<dbReference type="Proteomes" id="UP000011086">
    <property type="component" value="Unassembled WGS sequence"/>
</dbReference>
<feature type="region of interest" description="Disordered" evidence="1">
    <location>
        <begin position="195"/>
        <end position="239"/>
    </location>
</feature>
<sequence length="239" mass="26385">MQLIIAFAFIILAHFAVSAPTERFAGHVLPQKSRNLDIVRSDVDTRSKLDITYNVFPCKNPESCPLNTAKSARDKALERRVGPGGNSETKNNPQERFRFRKGCRKAAERIAEGFSACMGRGTSAVEGEAAELVVDAQQAKNRKTKKTKQQQSQLGTPKPYNEGLVNKAVGGLQRIALVTGVKAWDAFIKVNDWRKNKYKQRAERKQNKAALKSGQEGRNGGPNQAPESQVPNEIPNPES</sequence>
<dbReference type="AlphaFoldDB" id="A0AA97NRB9"/>
<feature type="signal peptide" evidence="2">
    <location>
        <begin position="1"/>
        <end position="18"/>
    </location>
</feature>
<feature type="region of interest" description="Disordered" evidence="1">
    <location>
        <begin position="138"/>
        <end position="162"/>
    </location>
</feature>
<organism evidence="3">
    <name type="scientific">Pyricularia oryzae (strain Y34)</name>
    <name type="common">Rice blast fungus</name>
    <name type="synonym">Magnaporthe oryzae</name>
    <dbReference type="NCBI Taxonomy" id="1143189"/>
    <lineage>
        <taxon>Eukaryota</taxon>
        <taxon>Fungi</taxon>
        <taxon>Dikarya</taxon>
        <taxon>Ascomycota</taxon>
        <taxon>Pezizomycotina</taxon>
        <taxon>Sordariomycetes</taxon>
        <taxon>Sordariomycetidae</taxon>
        <taxon>Magnaporthales</taxon>
        <taxon>Pyriculariaceae</taxon>
        <taxon>Pyricularia</taxon>
    </lineage>
</organism>
<name>A0AA97NRB9_PYRO3</name>
<evidence type="ECO:0000256" key="1">
    <source>
        <dbReference type="SAM" id="MobiDB-lite"/>
    </source>
</evidence>
<reference evidence="3" key="1">
    <citation type="journal article" date="2012" name="PLoS Genet.">
        <title>Comparative analysis of the genomes of two field isolates of the rice blast fungus Magnaporthe oryzae.</title>
        <authorList>
            <person name="Xue M."/>
            <person name="Yang J."/>
            <person name="Li Z."/>
            <person name="Hu S."/>
            <person name="Yao N."/>
            <person name="Dean R.A."/>
            <person name="Zhao W."/>
            <person name="Shen M."/>
            <person name="Zhang H."/>
            <person name="Li C."/>
            <person name="Liu L."/>
            <person name="Cao L."/>
            <person name="Xu X."/>
            <person name="Xing Y."/>
            <person name="Hsiang T."/>
            <person name="Zhang Z."/>
            <person name="Xu J.R."/>
            <person name="Peng Y.L."/>
        </authorList>
    </citation>
    <scope>NUCLEOTIDE SEQUENCE</scope>
    <source>
        <strain evidence="3">Y34</strain>
    </source>
</reference>
<proteinExistence type="predicted"/>
<evidence type="ECO:0000313" key="3">
    <source>
        <dbReference type="EMBL" id="ELQ34970.1"/>
    </source>
</evidence>
<protein>
    <submittedName>
        <fullName evidence="3">Uncharacterized protein</fullName>
    </submittedName>
</protein>